<dbReference type="RefSeq" id="WP_258845533.1">
    <property type="nucleotide sequence ID" value="NZ_JANUGX010000011.1"/>
</dbReference>
<proteinExistence type="predicted"/>
<protein>
    <submittedName>
        <fullName evidence="1">Uncharacterized protein</fullName>
    </submittedName>
</protein>
<reference evidence="1 2" key="1">
    <citation type="submission" date="2022-08" db="EMBL/GenBank/DDBJ databases">
        <title>Reclassification of Massilia species as members of the genera Telluria, Duganella, Pseudoduganella, Mokoshia gen. nov. and Zemynaea gen. nov. using orthogonal and non-orthogonal genome-based approaches.</title>
        <authorList>
            <person name="Bowman J.P."/>
        </authorList>
    </citation>
    <scope>NUCLEOTIDE SEQUENCE [LARGE SCALE GENOMIC DNA]</scope>
    <source>
        <strain evidence="1 2">LMG 28164</strain>
    </source>
</reference>
<keyword evidence="2" id="KW-1185">Reference proteome</keyword>
<evidence type="ECO:0000313" key="2">
    <source>
        <dbReference type="Proteomes" id="UP001205560"/>
    </source>
</evidence>
<name>A0ABT2A6F9_9BURK</name>
<organism evidence="1 2">
    <name type="scientific">Massilia norwichensis</name>
    <dbReference type="NCBI Taxonomy" id="1442366"/>
    <lineage>
        <taxon>Bacteria</taxon>
        <taxon>Pseudomonadati</taxon>
        <taxon>Pseudomonadota</taxon>
        <taxon>Betaproteobacteria</taxon>
        <taxon>Burkholderiales</taxon>
        <taxon>Oxalobacteraceae</taxon>
        <taxon>Telluria group</taxon>
        <taxon>Massilia</taxon>
    </lineage>
</organism>
<dbReference type="EMBL" id="JANUGX010000011">
    <property type="protein sequence ID" value="MCS0589769.1"/>
    <property type="molecule type" value="Genomic_DNA"/>
</dbReference>
<dbReference type="Proteomes" id="UP001205560">
    <property type="component" value="Unassembled WGS sequence"/>
</dbReference>
<gene>
    <name evidence="1" type="ORF">NX782_11205</name>
</gene>
<comment type="caution">
    <text evidence="1">The sequence shown here is derived from an EMBL/GenBank/DDBJ whole genome shotgun (WGS) entry which is preliminary data.</text>
</comment>
<evidence type="ECO:0000313" key="1">
    <source>
        <dbReference type="EMBL" id="MCS0589769.1"/>
    </source>
</evidence>
<accession>A0ABT2A6F9</accession>
<sequence>MKHAFSPRKLYAMQRMSIALRRAAAARPFGAATDRALRWASAWGMVAGIRTPHTHLRIRRDTLIGVS</sequence>